<evidence type="ECO:0000313" key="3">
    <source>
        <dbReference type="Proteomes" id="UP000680865"/>
    </source>
</evidence>
<comment type="caution">
    <text evidence="2">The sequence shown here is derived from an EMBL/GenBank/DDBJ whole genome shotgun (WGS) entry which is preliminary data.</text>
</comment>
<keyword evidence="1" id="KW-1133">Transmembrane helix</keyword>
<protein>
    <submittedName>
        <fullName evidence="2">Uncharacterized protein</fullName>
    </submittedName>
</protein>
<dbReference type="Proteomes" id="UP000680865">
    <property type="component" value="Unassembled WGS sequence"/>
</dbReference>
<feature type="transmembrane region" description="Helical" evidence="1">
    <location>
        <begin position="12"/>
        <end position="34"/>
    </location>
</feature>
<name>A0A919T0M4_9ACTN</name>
<keyword evidence="1" id="KW-0472">Membrane</keyword>
<gene>
    <name evidence="2" type="ORF">Aco04nite_71010</name>
</gene>
<dbReference type="EMBL" id="BOQP01000043">
    <property type="protein sequence ID" value="GIM80493.1"/>
    <property type="molecule type" value="Genomic_DNA"/>
</dbReference>
<organism evidence="2 3">
    <name type="scientific">Winogradskya consettensis</name>
    <dbReference type="NCBI Taxonomy" id="113560"/>
    <lineage>
        <taxon>Bacteria</taxon>
        <taxon>Bacillati</taxon>
        <taxon>Actinomycetota</taxon>
        <taxon>Actinomycetes</taxon>
        <taxon>Micromonosporales</taxon>
        <taxon>Micromonosporaceae</taxon>
        <taxon>Winogradskya</taxon>
    </lineage>
</organism>
<keyword evidence="3" id="KW-1185">Reference proteome</keyword>
<sequence length="43" mass="4706">MTELRMHRWGLAIPLALMSLLFVGATAIGIWAYWAVDTTALSG</sequence>
<reference evidence="2" key="1">
    <citation type="submission" date="2021-03" db="EMBL/GenBank/DDBJ databases">
        <title>Whole genome shotgun sequence of Actinoplanes consettensis NBRC 14913.</title>
        <authorList>
            <person name="Komaki H."/>
            <person name="Tamura T."/>
        </authorList>
    </citation>
    <scope>NUCLEOTIDE SEQUENCE</scope>
    <source>
        <strain evidence="2">NBRC 14913</strain>
    </source>
</reference>
<proteinExistence type="predicted"/>
<evidence type="ECO:0000256" key="1">
    <source>
        <dbReference type="SAM" id="Phobius"/>
    </source>
</evidence>
<keyword evidence="1" id="KW-0812">Transmembrane</keyword>
<dbReference type="AlphaFoldDB" id="A0A919T0M4"/>
<dbReference type="RefSeq" id="WP_280519452.1">
    <property type="nucleotide sequence ID" value="NZ_BAAATW010000001.1"/>
</dbReference>
<accession>A0A919T0M4</accession>
<evidence type="ECO:0000313" key="2">
    <source>
        <dbReference type="EMBL" id="GIM80493.1"/>
    </source>
</evidence>